<reference evidence="1" key="1">
    <citation type="journal article" date="2014" name="Int. J. Syst. Evol. Microbiol.">
        <title>Complete genome of a new Firmicutes species belonging to the dominant human colonic microbiota ('Ruminococcus bicirculans') reveals two chromosomes and a selective capacity to utilize plant glucans.</title>
        <authorList>
            <consortium name="NISC Comparative Sequencing Program"/>
            <person name="Wegmann U."/>
            <person name="Louis P."/>
            <person name="Goesmann A."/>
            <person name="Henrissat B."/>
            <person name="Duncan S.H."/>
            <person name="Flint H.J."/>
        </authorList>
    </citation>
    <scope>NUCLEOTIDE SEQUENCE</scope>
    <source>
        <strain evidence="1">CGMCC 1.11013</strain>
    </source>
</reference>
<dbReference type="RefSeq" id="WP_035968552.1">
    <property type="nucleotide sequence ID" value="NZ_BMEG01000016.1"/>
</dbReference>
<name>A0A069NM47_9BURK</name>
<protein>
    <submittedName>
        <fullName evidence="2">Peroxiredoxin</fullName>
    </submittedName>
</protein>
<accession>A0A069NM47</accession>
<proteinExistence type="predicted"/>
<dbReference type="InterPro" id="IPR036102">
    <property type="entry name" value="OsmC/Ohrsf"/>
</dbReference>
<dbReference type="Pfam" id="PF02566">
    <property type="entry name" value="OsmC"/>
    <property type="match status" value="1"/>
</dbReference>
<reference evidence="4" key="3">
    <citation type="journal article" date="2019" name="Int. J. Syst. Evol. Microbiol.">
        <title>The Global Catalogue of Microorganisms (GCM) 10K type strain sequencing project: providing services to taxonomists for standard genome sequencing and annotation.</title>
        <authorList>
            <consortium name="The Broad Institute Genomics Platform"/>
            <consortium name="The Broad Institute Genome Sequencing Center for Infectious Disease"/>
            <person name="Wu L."/>
            <person name="Ma J."/>
        </authorList>
    </citation>
    <scope>NUCLEOTIDE SEQUENCE [LARGE SCALE GENOMIC DNA]</scope>
    <source>
        <strain evidence="4">CGMCC 1.11013</strain>
    </source>
</reference>
<sequence>MPKQHTYELTVAWTGNRGSGTSAYDAYSRDHVVRVAGKAAIEASSDPAFRGDPTRHNPEELFVASLSSCHMLWYLHLCAVNKIVVTGYVDGAIGIMQEDANGSGRFADVLLRPRVTIGAGGDTALATRLHEEAHRFCFIANSVNFPVRCEPSIDVSTA</sequence>
<dbReference type="SUPFAM" id="SSF82784">
    <property type="entry name" value="OsmC-like"/>
    <property type="match status" value="1"/>
</dbReference>
<keyword evidence="4" id="KW-1185">Reference proteome</keyword>
<comment type="caution">
    <text evidence="2">The sequence shown here is derived from an EMBL/GenBank/DDBJ whole genome shotgun (WGS) entry which is preliminary data.</text>
</comment>
<dbReference type="InterPro" id="IPR015946">
    <property type="entry name" value="KH_dom-like_a/b"/>
</dbReference>
<dbReference type="PANTHER" id="PTHR42830:SF2">
    <property type="entry name" value="OSMC_OHR FAMILY PROTEIN"/>
    <property type="match status" value="1"/>
</dbReference>
<gene>
    <name evidence="2" type="ORF">BG57_17875</name>
    <name evidence="1" type="ORF">GCM10010985_58390</name>
</gene>
<dbReference type="STRING" id="1071679.BG57_17875"/>
<dbReference type="Proteomes" id="UP000597138">
    <property type="component" value="Unassembled WGS sequence"/>
</dbReference>
<reference evidence="2 3" key="2">
    <citation type="submission" date="2014-03" db="EMBL/GenBank/DDBJ databases">
        <title>Draft Genome Sequences of Four Burkholderia Strains.</title>
        <authorList>
            <person name="Liu X.Y."/>
            <person name="Li C.X."/>
            <person name="Xu J.H."/>
        </authorList>
    </citation>
    <scope>NUCLEOTIDE SEQUENCE [LARGE SCALE GENOMIC DNA]</scope>
    <source>
        <strain evidence="2 3">R27</strain>
    </source>
</reference>
<dbReference type="InterPro" id="IPR052707">
    <property type="entry name" value="OsmC_Ohr_Peroxiredoxin"/>
</dbReference>
<dbReference type="eggNOG" id="COG1764">
    <property type="taxonomic scope" value="Bacteria"/>
</dbReference>
<evidence type="ECO:0000313" key="4">
    <source>
        <dbReference type="Proteomes" id="UP000597138"/>
    </source>
</evidence>
<dbReference type="AlphaFoldDB" id="A0A069NM47"/>
<dbReference type="Proteomes" id="UP000027439">
    <property type="component" value="Unassembled WGS sequence"/>
</dbReference>
<dbReference type="OrthoDB" id="9795405at2"/>
<dbReference type="PANTHER" id="PTHR42830">
    <property type="entry name" value="OSMOTICALLY INDUCIBLE FAMILY PROTEIN"/>
    <property type="match status" value="1"/>
</dbReference>
<evidence type="ECO:0000313" key="3">
    <source>
        <dbReference type="Proteomes" id="UP000027439"/>
    </source>
</evidence>
<dbReference type="InterPro" id="IPR003718">
    <property type="entry name" value="OsmC/Ohr_fam"/>
</dbReference>
<dbReference type="EMBL" id="BMEG01000016">
    <property type="protein sequence ID" value="GGD96105.1"/>
    <property type="molecule type" value="Genomic_DNA"/>
</dbReference>
<evidence type="ECO:0000313" key="1">
    <source>
        <dbReference type="EMBL" id="GGD96105.1"/>
    </source>
</evidence>
<dbReference type="Gene3D" id="3.30.300.20">
    <property type="match status" value="1"/>
</dbReference>
<evidence type="ECO:0000313" key="2">
    <source>
        <dbReference type="EMBL" id="KDR29553.1"/>
    </source>
</evidence>
<organism evidence="2 3">
    <name type="scientific">Caballeronia grimmiae</name>
    <dbReference type="NCBI Taxonomy" id="1071679"/>
    <lineage>
        <taxon>Bacteria</taxon>
        <taxon>Pseudomonadati</taxon>
        <taxon>Pseudomonadota</taxon>
        <taxon>Betaproteobacteria</taxon>
        <taxon>Burkholderiales</taxon>
        <taxon>Burkholderiaceae</taxon>
        <taxon>Caballeronia</taxon>
    </lineage>
</organism>
<dbReference type="EMBL" id="JFHE01000030">
    <property type="protein sequence ID" value="KDR29553.1"/>
    <property type="molecule type" value="Genomic_DNA"/>
</dbReference>
<reference evidence="1" key="4">
    <citation type="submission" date="2024-05" db="EMBL/GenBank/DDBJ databases">
        <authorList>
            <person name="Sun Q."/>
            <person name="Zhou Y."/>
        </authorList>
    </citation>
    <scope>NUCLEOTIDE SEQUENCE</scope>
    <source>
        <strain evidence="1">CGMCC 1.11013</strain>
    </source>
</reference>